<organism evidence="2 3">
    <name type="scientific">Sphingomonas sabuli</name>
    <dbReference type="NCBI Taxonomy" id="2764186"/>
    <lineage>
        <taxon>Bacteria</taxon>
        <taxon>Pseudomonadati</taxon>
        <taxon>Pseudomonadota</taxon>
        <taxon>Alphaproteobacteria</taxon>
        <taxon>Sphingomonadales</taxon>
        <taxon>Sphingomonadaceae</taxon>
        <taxon>Sphingomonas</taxon>
    </lineage>
</organism>
<evidence type="ECO:0000313" key="3">
    <source>
        <dbReference type="Proteomes" id="UP000515861"/>
    </source>
</evidence>
<feature type="coiled-coil region" evidence="1">
    <location>
        <begin position="36"/>
        <end position="66"/>
    </location>
</feature>
<dbReference type="Proteomes" id="UP000515861">
    <property type="component" value="Chromosome"/>
</dbReference>
<reference evidence="2 3" key="1">
    <citation type="submission" date="2020-08" db="EMBL/GenBank/DDBJ databases">
        <title>Sphingomonas sp. sand1-3 16S ribosomal RNA gene Genome sequencing and assembly.</title>
        <authorList>
            <person name="Kang M."/>
        </authorList>
    </citation>
    <scope>NUCLEOTIDE SEQUENCE [LARGE SCALE GENOMIC DNA]</scope>
    <source>
        <strain evidence="3">sand1-3</strain>
    </source>
</reference>
<keyword evidence="3" id="KW-1185">Reference proteome</keyword>
<evidence type="ECO:0000313" key="2">
    <source>
        <dbReference type="EMBL" id="QNM83917.1"/>
    </source>
</evidence>
<dbReference type="InterPro" id="IPR023614">
    <property type="entry name" value="Porin_dom_sf"/>
</dbReference>
<evidence type="ECO:0000256" key="1">
    <source>
        <dbReference type="SAM" id="Coils"/>
    </source>
</evidence>
<dbReference type="InterPro" id="IPR010870">
    <property type="entry name" value="Porin_O/P"/>
</dbReference>
<dbReference type="Gene3D" id="2.40.160.10">
    <property type="entry name" value="Porin"/>
    <property type="match status" value="1"/>
</dbReference>
<evidence type="ECO:0008006" key="4">
    <source>
        <dbReference type="Google" id="ProtNLM"/>
    </source>
</evidence>
<keyword evidence="1" id="KW-0175">Coiled coil</keyword>
<dbReference type="AlphaFoldDB" id="A0A7G9L5L8"/>
<name>A0A7G9L5L8_9SPHN</name>
<sequence>MLGSSAILLTAPAYAQEAVDTSDAAADATIAQTTDVDAAQAKLELLQAQVEALQESLEELKKQTEKAQPAWKGAPQFVDKDSGWSFKPRGRLMYDFGYVSSPKDYDNAGLGFSNEVRRARLGVEGTMPGDFGYKFEIDFATGEAEFADAFISKAVGPVEFIVGQHNNFQSLEELTSSLNSSFIERAAFTDAFGFERRIGVSAQYTRGPLLVQGGLFTDSIADLNSIGDDNNSYGFDTRLVYAPKLGDNQLHFGGSYHWRDLNDAATSVRYRQRPAIHTTDVRFIDTGSIEGAESETGYGLEAAGIFGPFYAVSEAYWQKVGRNGFDDPTFFGAYVDAGYFFTGESRGYKGGKWDRVKVKNPFDKGGWGSIGFNLRYDYLDLTDGLIGGGRQNAYQASLNWKPMDYLMFGLNYGHIVYSGASTILPDGDRNYSVDMLGLRSQIDF</sequence>
<dbReference type="KEGG" id="ssau:H8M03_00045"/>
<dbReference type="EMBL" id="CP060697">
    <property type="protein sequence ID" value="QNM83917.1"/>
    <property type="molecule type" value="Genomic_DNA"/>
</dbReference>
<proteinExistence type="predicted"/>
<gene>
    <name evidence="2" type="ORF">H8M03_00045</name>
</gene>
<dbReference type="SUPFAM" id="SSF56935">
    <property type="entry name" value="Porins"/>
    <property type="match status" value="1"/>
</dbReference>
<accession>A0A7G9L5L8</accession>
<dbReference type="Pfam" id="PF07396">
    <property type="entry name" value="Porin_O_P"/>
    <property type="match status" value="1"/>
</dbReference>
<protein>
    <recommendedName>
        <fullName evidence="4">Porin</fullName>
    </recommendedName>
</protein>